<dbReference type="FunCoup" id="A0A165GPQ7">
    <property type="interactions" value="1"/>
</dbReference>
<gene>
    <name evidence="1" type="ORF">L228DRAFT_248133</name>
</gene>
<accession>A0A165GPQ7</accession>
<dbReference type="STRING" id="1328760.A0A165GPQ7"/>
<name>A0A165GPQ7_XYLHT</name>
<organism evidence="1 2">
    <name type="scientific">Xylona heveae (strain CBS 132557 / TC161)</name>
    <dbReference type="NCBI Taxonomy" id="1328760"/>
    <lineage>
        <taxon>Eukaryota</taxon>
        <taxon>Fungi</taxon>
        <taxon>Dikarya</taxon>
        <taxon>Ascomycota</taxon>
        <taxon>Pezizomycotina</taxon>
        <taxon>Xylonomycetes</taxon>
        <taxon>Xylonales</taxon>
        <taxon>Xylonaceae</taxon>
        <taxon>Xylona</taxon>
    </lineage>
</organism>
<dbReference type="OrthoDB" id="10053431at2759"/>
<keyword evidence="2" id="KW-1185">Reference proteome</keyword>
<dbReference type="GO" id="GO:0005737">
    <property type="term" value="C:cytoplasm"/>
    <property type="evidence" value="ECO:0007669"/>
    <property type="project" value="TreeGrafter"/>
</dbReference>
<dbReference type="InterPro" id="IPR022036">
    <property type="entry name" value="DUF3605"/>
</dbReference>
<dbReference type="AlphaFoldDB" id="A0A165GPQ7"/>
<dbReference type="PANTHER" id="PTHR35020:SF4">
    <property type="entry name" value="N-ACETYLGLUCOSAMINE-INDUCED PROTEIN 1"/>
    <property type="match status" value="1"/>
</dbReference>
<evidence type="ECO:0000313" key="2">
    <source>
        <dbReference type="Proteomes" id="UP000076632"/>
    </source>
</evidence>
<evidence type="ECO:0000313" key="1">
    <source>
        <dbReference type="EMBL" id="KZF22444.1"/>
    </source>
</evidence>
<protein>
    <recommendedName>
        <fullName evidence="3">N-acetylglucosamine-induced protein 1</fullName>
    </recommendedName>
</protein>
<dbReference type="GeneID" id="28897928"/>
<dbReference type="OMA" id="KNWAALK"/>
<dbReference type="PANTHER" id="PTHR35020">
    <property type="entry name" value="N-ACETYLGLUCOSAMINE-INDUCED PROTEIN 1"/>
    <property type="match status" value="1"/>
</dbReference>
<dbReference type="Pfam" id="PF12239">
    <property type="entry name" value="DUF3605"/>
    <property type="match status" value="1"/>
</dbReference>
<dbReference type="RefSeq" id="XP_018187999.1">
    <property type="nucleotide sequence ID" value="XM_018332791.1"/>
</dbReference>
<reference evidence="1 2" key="1">
    <citation type="journal article" date="2016" name="Fungal Biol.">
        <title>The genome of Xylona heveae provides a window into fungal endophytism.</title>
        <authorList>
            <person name="Gazis R."/>
            <person name="Kuo A."/>
            <person name="Riley R."/>
            <person name="LaButti K."/>
            <person name="Lipzen A."/>
            <person name="Lin J."/>
            <person name="Amirebrahimi M."/>
            <person name="Hesse C.N."/>
            <person name="Spatafora J.W."/>
            <person name="Henrissat B."/>
            <person name="Hainaut M."/>
            <person name="Grigoriev I.V."/>
            <person name="Hibbett D.S."/>
        </authorList>
    </citation>
    <scope>NUCLEOTIDE SEQUENCE [LARGE SCALE GENOMIC DNA]</scope>
    <source>
        <strain evidence="1 2">TC161</strain>
    </source>
</reference>
<dbReference type="InParanoid" id="A0A165GPQ7"/>
<sequence>MTVEDLPFWLVNVPRDQWPATCPDFLINANPKDQRILSTPDQEYHRLTWAEVQDIVKSNQIGLFQRAPSDLRKYLAYSAKLKKEYGAVVNFVLKERLQWADLIPKGPPFTNPDDIKILYNDWPYGIDKRIVHLVVWTKFELNEDPTTGDLTSEARQEIEDYVQKTFCSQVDPRNVIWFKNWRSLKSVHAIEHFHVMLFDADPVFLRRITNGDVPLSEKVGSAVVPGDG</sequence>
<dbReference type="GO" id="GO:0006044">
    <property type="term" value="P:N-acetylglucosamine metabolic process"/>
    <property type="evidence" value="ECO:0007669"/>
    <property type="project" value="TreeGrafter"/>
</dbReference>
<evidence type="ECO:0008006" key="3">
    <source>
        <dbReference type="Google" id="ProtNLM"/>
    </source>
</evidence>
<dbReference type="EMBL" id="KV407459">
    <property type="protein sequence ID" value="KZF22444.1"/>
    <property type="molecule type" value="Genomic_DNA"/>
</dbReference>
<dbReference type="Proteomes" id="UP000076632">
    <property type="component" value="Unassembled WGS sequence"/>
</dbReference>
<proteinExistence type="predicted"/>